<dbReference type="Gene3D" id="3.40.30.10">
    <property type="entry name" value="Glutaredoxin"/>
    <property type="match status" value="1"/>
</dbReference>
<dbReference type="AlphaFoldDB" id="A0A022L3H5"/>
<name>A0A022L3H5_9MICO</name>
<dbReference type="InterPro" id="IPR036249">
    <property type="entry name" value="Thioredoxin-like_sf"/>
</dbReference>
<evidence type="ECO:0000313" key="2">
    <source>
        <dbReference type="EMBL" id="EYT50565.1"/>
    </source>
</evidence>
<protein>
    <recommendedName>
        <fullName evidence="1">Thioredoxin-like fold domain-containing protein</fullName>
    </recommendedName>
</protein>
<keyword evidence="3" id="KW-1185">Reference proteome</keyword>
<sequence length="171" mass="18376">MTSLPTPGRRSLLLGGGAVLALGLAACGSTDETPSDPATSSGGRDIDRSLTYLELAGDSDGKVVDLLLDFRCPPCRSFMESFGEMFRTQVEQKALVLRIHPRPMLDLRRGTTFSQDSAAAAAAVYAQDPALLLDFEREMYAAQPETPEQPDPDLEQIAEIARSIGADETCL</sequence>
<evidence type="ECO:0000259" key="1">
    <source>
        <dbReference type="Pfam" id="PF13462"/>
    </source>
</evidence>
<dbReference type="EMBL" id="AORC01000004">
    <property type="protein sequence ID" value="EYT50565.1"/>
    <property type="molecule type" value="Genomic_DNA"/>
</dbReference>
<dbReference type="InterPro" id="IPR012336">
    <property type="entry name" value="Thioredoxin-like_fold"/>
</dbReference>
<evidence type="ECO:0000313" key="3">
    <source>
        <dbReference type="Proteomes" id="UP000019754"/>
    </source>
</evidence>
<gene>
    <name evidence="2" type="ORF">D641_0103670</name>
</gene>
<dbReference type="Pfam" id="PF13462">
    <property type="entry name" value="Thioredoxin_4"/>
    <property type="match status" value="1"/>
</dbReference>
<organism evidence="2 3">
    <name type="scientific">Brachybacterium muris UCD-AY4</name>
    <dbReference type="NCBI Taxonomy" id="1249481"/>
    <lineage>
        <taxon>Bacteria</taxon>
        <taxon>Bacillati</taxon>
        <taxon>Actinomycetota</taxon>
        <taxon>Actinomycetes</taxon>
        <taxon>Micrococcales</taxon>
        <taxon>Dermabacteraceae</taxon>
        <taxon>Brachybacterium</taxon>
    </lineage>
</organism>
<dbReference type="STRING" id="1249481.D641_0103670"/>
<reference evidence="2 3" key="1">
    <citation type="journal article" date="2013" name="Genome Announc.">
        <title>Draft genome sequence of an Actinobacterium, Brachybacterium muris strain UCD-AY4.</title>
        <authorList>
            <person name="Lo J.R."/>
            <person name="Lang J.M."/>
            <person name="Darling A.E."/>
            <person name="Eisen J.A."/>
            <person name="Coil D.A."/>
        </authorList>
    </citation>
    <scope>NUCLEOTIDE SEQUENCE [LARGE SCALE GENOMIC DNA]</scope>
    <source>
        <strain evidence="2 3">UCD-AY4</strain>
    </source>
</reference>
<dbReference type="HOGENOM" id="CLU_1560023_0_0_11"/>
<dbReference type="OrthoDB" id="117402at2"/>
<dbReference type="RefSeq" id="WP_017822451.1">
    <property type="nucleotide sequence ID" value="NZ_AORC01000004.1"/>
</dbReference>
<dbReference type="Proteomes" id="UP000019754">
    <property type="component" value="Unassembled WGS sequence"/>
</dbReference>
<comment type="caution">
    <text evidence="2">The sequence shown here is derived from an EMBL/GenBank/DDBJ whole genome shotgun (WGS) entry which is preliminary data.</text>
</comment>
<feature type="domain" description="Thioredoxin-like fold" evidence="1">
    <location>
        <begin position="57"/>
        <end position="158"/>
    </location>
</feature>
<proteinExistence type="predicted"/>
<accession>A0A022L3H5</accession>
<dbReference type="InterPro" id="IPR006311">
    <property type="entry name" value="TAT_signal"/>
</dbReference>
<dbReference type="PROSITE" id="PS51318">
    <property type="entry name" value="TAT"/>
    <property type="match status" value="1"/>
</dbReference>
<dbReference type="SUPFAM" id="SSF52833">
    <property type="entry name" value="Thioredoxin-like"/>
    <property type="match status" value="1"/>
</dbReference>